<keyword evidence="2" id="KW-1185">Reference proteome</keyword>
<comment type="caution">
    <text evidence="1">The sequence shown here is derived from an EMBL/GenBank/DDBJ whole genome shotgun (WGS) entry which is preliminary data.</text>
</comment>
<gene>
    <name evidence="1" type="ORF">GBAG_2339</name>
</gene>
<organism evidence="1 2">
    <name type="scientific">Buttiauxella agrestis ATCC 33320</name>
    <dbReference type="NCBI Taxonomy" id="1006004"/>
    <lineage>
        <taxon>Bacteria</taxon>
        <taxon>Pseudomonadati</taxon>
        <taxon>Pseudomonadota</taxon>
        <taxon>Gammaproteobacteria</taxon>
        <taxon>Enterobacterales</taxon>
        <taxon>Enterobacteriaceae</taxon>
        <taxon>Buttiauxella</taxon>
    </lineage>
</organism>
<protein>
    <submittedName>
        <fullName evidence="1">Uncharacterized protein</fullName>
    </submittedName>
</protein>
<reference evidence="1 2" key="1">
    <citation type="submission" date="2014-05" db="EMBL/GenBank/DDBJ databases">
        <title>ATOL: Assembling a taxonomically balanced genome-scale reconstruction of the evolutionary history of the Enterobacteriaceae.</title>
        <authorList>
            <person name="Plunkett G.III."/>
            <person name="Neeno-Eckwall E.C."/>
            <person name="Glasner J.D."/>
            <person name="Perna N.T."/>
        </authorList>
    </citation>
    <scope>NUCLEOTIDE SEQUENCE [LARGE SCALE GENOMIC DNA]</scope>
    <source>
        <strain evidence="1 2">ATCC 33320</strain>
    </source>
</reference>
<proteinExistence type="predicted"/>
<name>A0A085GCV9_9ENTR</name>
<dbReference type="eggNOG" id="ENOG5033NQK">
    <property type="taxonomic scope" value="Bacteria"/>
</dbReference>
<evidence type="ECO:0000313" key="1">
    <source>
        <dbReference type="EMBL" id="KFC81554.1"/>
    </source>
</evidence>
<dbReference type="AlphaFoldDB" id="A0A085GCV9"/>
<sequence length="39" mass="4702">MKKAIRLFFLHLFLLATVVAWSSIDNSMNLKLHFEYQQF</sequence>
<dbReference type="Proteomes" id="UP000028653">
    <property type="component" value="Unassembled WGS sequence"/>
</dbReference>
<evidence type="ECO:0000313" key="2">
    <source>
        <dbReference type="Proteomes" id="UP000028653"/>
    </source>
</evidence>
<accession>A0A085GCV9</accession>
<dbReference type="EMBL" id="JMPI01000030">
    <property type="protein sequence ID" value="KFC81554.1"/>
    <property type="molecule type" value="Genomic_DNA"/>
</dbReference>